<evidence type="ECO:0000259" key="5">
    <source>
        <dbReference type="Pfam" id="PF25917"/>
    </source>
</evidence>
<evidence type="ECO:0000256" key="1">
    <source>
        <dbReference type="ARBA" id="ARBA00004196"/>
    </source>
</evidence>
<reference evidence="8 9" key="1">
    <citation type="submission" date="2020-08" db="EMBL/GenBank/DDBJ databases">
        <title>Genomic Encyclopedia of Type Strains, Phase IV (KMG-IV): sequencing the most valuable type-strain genomes for metagenomic binning, comparative biology and taxonomic classification.</title>
        <authorList>
            <person name="Goeker M."/>
        </authorList>
    </citation>
    <scope>NUCLEOTIDE SEQUENCE [LARGE SCALE GENOMIC DNA]</scope>
    <source>
        <strain evidence="8 9">DSM 25966</strain>
    </source>
</reference>
<feature type="coiled-coil region" evidence="4">
    <location>
        <begin position="113"/>
        <end position="185"/>
    </location>
</feature>
<evidence type="ECO:0000256" key="2">
    <source>
        <dbReference type="ARBA" id="ARBA00009477"/>
    </source>
</evidence>
<gene>
    <name evidence="8" type="ORF">GGR25_000494</name>
</gene>
<feature type="domain" description="Multidrug resistance protein MdtA-like C-terminal permuted SH3" evidence="7">
    <location>
        <begin position="301"/>
        <end position="358"/>
    </location>
</feature>
<dbReference type="PROSITE" id="PS51257">
    <property type="entry name" value="PROKAR_LIPOPROTEIN"/>
    <property type="match status" value="1"/>
</dbReference>
<organism evidence="8 9">
    <name type="scientific">Kaistia hirudinis</name>
    <dbReference type="NCBI Taxonomy" id="1293440"/>
    <lineage>
        <taxon>Bacteria</taxon>
        <taxon>Pseudomonadati</taxon>
        <taxon>Pseudomonadota</taxon>
        <taxon>Alphaproteobacteria</taxon>
        <taxon>Hyphomicrobiales</taxon>
        <taxon>Kaistiaceae</taxon>
        <taxon>Kaistia</taxon>
    </lineage>
</organism>
<dbReference type="Proteomes" id="UP000553963">
    <property type="component" value="Unassembled WGS sequence"/>
</dbReference>
<comment type="subcellular location">
    <subcellularLocation>
        <location evidence="1">Cell envelope</location>
    </subcellularLocation>
</comment>
<keyword evidence="4" id="KW-0175">Coiled coil</keyword>
<dbReference type="NCBIfam" id="TIGR01730">
    <property type="entry name" value="RND_mfp"/>
    <property type="match status" value="1"/>
</dbReference>
<comment type="similarity">
    <text evidence="2">Belongs to the membrane fusion protein (MFP) (TC 8.A.1) family.</text>
</comment>
<dbReference type="PANTHER" id="PTHR30469">
    <property type="entry name" value="MULTIDRUG RESISTANCE PROTEIN MDTA"/>
    <property type="match status" value="1"/>
</dbReference>
<protein>
    <submittedName>
        <fullName evidence="8">RND family efflux transporter MFP subunit</fullName>
    </submittedName>
</protein>
<dbReference type="InterPro" id="IPR058627">
    <property type="entry name" value="MdtA-like_C"/>
</dbReference>
<keyword evidence="9" id="KW-1185">Reference proteome</keyword>
<feature type="domain" description="CusB-like beta-barrel" evidence="6">
    <location>
        <begin position="222"/>
        <end position="292"/>
    </location>
</feature>
<keyword evidence="3" id="KW-0813">Transport</keyword>
<evidence type="ECO:0000259" key="6">
    <source>
        <dbReference type="Pfam" id="PF25954"/>
    </source>
</evidence>
<proteinExistence type="inferred from homology"/>
<evidence type="ECO:0000256" key="4">
    <source>
        <dbReference type="SAM" id="Coils"/>
    </source>
</evidence>
<feature type="domain" description="Multidrug resistance protein MdtA-like barrel-sandwich hybrid" evidence="5">
    <location>
        <begin position="76"/>
        <end position="208"/>
    </location>
</feature>
<evidence type="ECO:0000313" key="9">
    <source>
        <dbReference type="Proteomes" id="UP000553963"/>
    </source>
</evidence>
<dbReference type="AlphaFoldDB" id="A0A840ALP2"/>
<dbReference type="PANTHER" id="PTHR30469:SF38">
    <property type="entry name" value="HLYD FAMILY SECRETION PROTEIN"/>
    <property type="match status" value="1"/>
</dbReference>
<dbReference type="InterPro" id="IPR006143">
    <property type="entry name" value="RND_pump_MFP"/>
</dbReference>
<evidence type="ECO:0000256" key="3">
    <source>
        <dbReference type="ARBA" id="ARBA00022448"/>
    </source>
</evidence>
<comment type="caution">
    <text evidence="8">The sequence shown here is derived from an EMBL/GenBank/DDBJ whole genome shotgun (WGS) entry which is preliminary data.</text>
</comment>
<dbReference type="EMBL" id="JACIDS010000001">
    <property type="protein sequence ID" value="MBB3929475.1"/>
    <property type="molecule type" value="Genomic_DNA"/>
</dbReference>
<evidence type="ECO:0000313" key="8">
    <source>
        <dbReference type="EMBL" id="MBB3929475.1"/>
    </source>
</evidence>
<evidence type="ECO:0000259" key="7">
    <source>
        <dbReference type="Pfam" id="PF25967"/>
    </source>
</evidence>
<dbReference type="Pfam" id="PF25917">
    <property type="entry name" value="BSH_RND"/>
    <property type="match status" value="1"/>
</dbReference>
<dbReference type="GO" id="GO:0015562">
    <property type="term" value="F:efflux transmembrane transporter activity"/>
    <property type="evidence" value="ECO:0007669"/>
    <property type="project" value="TreeGrafter"/>
</dbReference>
<dbReference type="Gene3D" id="2.40.50.100">
    <property type="match status" value="1"/>
</dbReference>
<dbReference type="InterPro" id="IPR058625">
    <property type="entry name" value="MdtA-like_BSH"/>
</dbReference>
<dbReference type="SUPFAM" id="SSF111369">
    <property type="entry name" value="HlyD-like secretion proteins"/>
    <property type="match status" value="1"/>
</dbReference>
<dbReference type="RefSeq" id="WP_380147293.1">
    <property type="nucleotide sequence ID" value="NZ_JBHLWW010000006.1"/>
</dbReference>
<dbReference type="InterPro" id="IPR058792">
    <property type="entry name" value="Beta-barrel_RND_2"/>
</dbReference>
<dbReference type="Gene3D" id="2.40.30.170">
    <property type="match status" value="1"/>
</dbReference>
<dbReference type="Pfam" id="PF25954">
    <property type="entry name" value="Beta-barrel_RND_2"/>
    <property type="match status" value="1"/>
</dbReference>
<accession>A0A840ALP2</accession>
<dbReference type="Pfam" id="PF25967">
    <property type="entry name" value="RND-MFP_C"/>
    <property type="match status" value="1"/>
</dbReference>
<dbReference type="Gene3D" id="2.40.420.20">
    <property type="match status" value="1"/>
</dbReference>
<dbReference type="Gene3D" id="1.10.287.470">
    <property type="entry name" value="Helix hairpin bin"/>
    <property type="match status" value="1"/>
</dbReference>
<name>A0A840ALP2_9HYPH</name>
<dbReference type="GO" id="GO:1990281">
    <property type="term" value="C:efflux pump complex"/>
    <property type="evidence" value="ECO:0007669"/>
    <property type="project" value="TreeGrafter"/>
</dbReference>
<sequence length="373" mass="39096">MRPDMHSPTSRARSKGALVAVAAFVAMVPLLAACQRQDEQPKADARPVRTVLVAEADSGDTVVLTGNVQAQNEAAMAFRISGRMIERPVNVGDRVTAGQVLAKLDPVNELNALRSAQAALAAAEGQLVTAQNAFDRQDHLLGNGFTTRANHDQARQALLAARSQLDDAEAQLEIARDRVAFTELKADVDGTITARGAEPGEVVQAGQMIVQLARQDGRDAVFDVPAQVLRSAPPDSEIVIRLTDDPTVSAIGRVREIAPQADAATRTFPVRVGINNPPEAMRLGSTVTGTLKLDSGPVMSLPASALTTANDRPAVFVVDPAAETVSLRNIEIARHDPATVIVASGLASGEIVVTAGVQALHPGQKVRLVGGAS</sequence>